<comment type="caution">
    <text evidence="3">The sequence shown here is derived from an EMBL/GenBank/DDBJ whole genome shotgun (WGS) entry which is preliminary data.</text>
</comment>
<dbReference type="SUPFAM" id="SSF56300">
    <property type="entry name" value="Metallo-dependent phosphatases"/>
    <property type="match status" value="1"/>
</dbReference>
<dbReference type="Gene3D" id="3.60.21.10">
    <property type="match status" value="1"/>
</dbReference>
<sequence length="564" mass="61996">MITKREFLQAALATSALWGLSGHGNWGRLAAQQALTQDRLLEFEDFGNLTLIHVTDIHAQLKPIWFREPEVNIGVGEAAGRPPHVTGKAFLEMFGIAPGSPDAYALTHEDFAALARTYGRMGGMDRVATVVKAIRAARPDSILLDGGDTWHGSMTSLRTKGQDMVNVMNALGVEGMTSHWEWTFGQDRVKEIVDALPFPFLGANIFDVEWDEPAFDPYTIIEKAGVRVGVIGQAFPYMPIANPKWMFPDYSFGIREERMQAVVDELRGTEKVDLVVCLSHNGFDVDHKMAGRVKGIDVILTGHTHDAMPEPVLVGETILIASGSNGKFVSRVDLDVRDGRMMGFRHKLIPIFSDVITPDAEMASLIETERAPFKAELEEVVAKTESLLYRRGNFNGTWDDLICDAIRSERDAQIALSPGVRWGPSLIPGDDITREDIHNACSMTYGQVYRNEMSGEMLKTVLEDVADNIFSPDPYYQQGGDMVRVGGLSYAIDIAKPMGERISALTLTDTGEAIDPAKSYTVGGWASVNEGTEGPQIWDVIEAHIRKTGTVRVDPRTTVTVTGG</sequence>
<evidence type="ECO:0000259" key="2">
    <source>
        <dbReference type="Pfam" id="PF02872"/>
    </source>
</evidence>
<organism evidence="3 4">
    <name type="scientific">Paracoccus sanguinis</name>
    <dbReference type="NCBI Taxonomy" id="1545044"/>
    <lineage>
        <taxon>Bacteria</taxon>
        <taxon>Pseudomonadati</taxon>
        <taxon>Pseudomonadota</taxon>
        <taxon>Alphaproteobacteria</taxon>
        <taxon>Rhodobacterales</taxon>
        <taxon>Paracoccaceae</taxon>
        <taxon>Paracoccus</taxon>
    </lineage>
</organism>
<evidence type="ECO:0000313" key="3">
    <source>
        <dbReference type="EMBL" id="KGJ22082.1"/>
    </source>
</evidence>
<dbReference type="GO" id="GO:0009166">
    <property type="term" value="P:nucleotide catabolic process"/>
    <property type="evidence" value="ECO:0007669"/>
    <property type="project" value="InterPro"/>
</dbReference>
<dbReference type="PANTHER" id="PTHR11575">
    <property type="entry name" value="5'-NUCLEOTIDASE-RELATED"/>
    <property type="match status" value="1"/>
</dbReference>
<reference evidence="3 4" key="1">
    <citation type="submission" date="2014-09" db="EMBL/GenBank/DDBJ databases">
        <authorList>
            <person name="McGinnis J.M."/>
            <person name="Wolfgang W.J."/>
        </authorList>
    </citation>
    <scope>NUCLEOTIDE SEQUENCE [LARGE SCALE GENOMIC DNA]</scope>
    <source>
        <strain evidence="3 4">5503</strain>
    </source>
</reference>
<dbReference type="Proteomes" id="UP000029858">
    <property type="component" value="Unassembled WGS sequence"/>
</dbReference>
<accession>A0A099GHR2</accession>
<dbReference type="NCBIfam" id="TIGR04486">
    <property type="entry name" value="thiosulf_SoxB"/>
    <property type="match status" value="1"/>
</dbReference>
<dbReference type="InterPro" id="IPR029052">
    <property type="entry name" value="Metallo-depent_PP-like"/>
</dbReference>
<dbReference type="RefSeq" id="WP_036709882.1">
    <property type="nucleotide sequence ID" value="NZ_JRKQ01000049.1"/>
</dbReference>
<dbReference type="PANTHER" id="PTHR11575:SF42">
    <property type="entry name" value="SULFUR OXIDATION PROTEIN SOXB"/>
    <property type="match status" value="1"/>
</dbReference>
<protein>
    <submittedName>
        <fullName evidence="3">5'-nucleotidase</fullName>
    </submittedName>
</protein>
<comment type="similarity">
    <text evidence="1">Belongs to the 5'-nucleotidase family.</text>
</comment>
<dbReference type="Gene3D" id="6.10.140.570">
    <property type="match status" value="1"/>
</dbReference>
<feature type="domain" description="5'-Nucleotidase C-terminal" evidence="2">
    <location>
        <begin position="397"/>
        <end position="534"/>
    </location>
</feature>
<dbReference type="CDD" id="cd07411">
    <property type="entry name" value="MPP_SoxB_N"/>
    <property type="match status" value="1"/>
</dbReference>
<reference evidence="3 4" key="2">
    <citation type="submission" date="2014-10" db="EMBL/GenBank/DDBJ databases">
        <title>Paracoccus sanguinis sp. nov., isolated from clinical specimens of New York State patients.</title>
        <authorList>
            <person name="Mingle L.A."/>
            <person name="Cole J.A."/>
            <person name="Lapierre P."/>
            <person name="Musser K.A."/>
        </authorList>
    </citation>
    <scope>NUCLEOTIDE SEQUENCE [LARGE SCALE GENOMIC DNA]</scope>
    <source>
        <strain evidence="3 4">5503</strain>
    </source>
</reference>
<dbReference type="GO" id="GO:0000166">
    <property type="term" value="F:nucleotide binding"/>
    <property type="evidence" value="ECO:0007669"/>
    <property type="project" value="UniProtKB-KW"/>
</dbReference>
<dbReference type="PRINTS" id="PR01607">
    <property type="entry name" value="APYRASEFAMLY"/>
</dbReference>
<dbReference type="Pfam" id="PF02872">
    <property type="entry name" value="5_nucleotid_C"/>
    <property type="match status" value="1"/>
</dbReference>
<keyword evidence="1" id="KW-0378">Hydrolase</keyword>
<dbReference type="InterPro" id="IPR006179">
    <property type="entry name" value="5_nucleotidase/apyrase"/>
</dbReference>
<keyword evidence="1" id="KW-0547">Nucleotide-binding</keyword>
<evidence type="ECO:0000313" key="4">
    <source>
        <dbReference type="Proteomes" id="UP000029858"/>
    </source>
</evidence>
<dbReference type="AlphaFoldDB" id="A0A099GHR2"/>
<dbReference type="EMBL" id="JRKQ01000049">
    <property type="protein sequence ID" value="KGJ22082.1"/>
    <property type="molecule type" value="Genomic_DNA"/>
</dbReference>
<dbReference type="InterPro" id="IPR030998">
    <property type="entry name" value="Thiosulf_SoxB"/>
</dbReference>
<gene>
    <name evidence="3" type="ORF">IX56_10260</name>
</gene>
<dbReference type="GO" id="GO:0016787">
    <property type="term" value="F:hydrolase activity"/>
    <property type="evidence" value="ECO:0007669"/>
    <property type="project" value="UniProtKB-KW"/>
</dbReference>
<dbReference type="InterPro" id="IPR036907">
    <property type="entry name" value="5'-Nucleotdase_C_sf"/>
</dbReference>
<dbReference type="InterPro" id="IPR008334">
    <property type="entry name" value="5'-Nucleotdase_C"/>
</dbReference>
<evidence type="ECO:0000256" key="1">
    <source>
        <dbReference type="RuleBase" id="RU362119"/>
    </source>
</evidence>
<name>A0A099GHR2_9RHOB</name>
<proteinExistence type="inferred from homology"/>
<dbReference type="SUPFAM" id="SSF55816">
    <property type="entry name" value="5'-nucleotidase (syn. UDP-sugar hydrolase), C-terminal domain"/>
    <property type="match status" value="1"/>
</dbReference>
<dbReference type="GO" id="GO:0030288">
    <property type="term" value="C:outer membrane-bounded periplasmic space"/>
    <property type="evidence" value="ECO:0007669"/>
    <property type="project" value="TreeGrafter"/>
</dbReference>
<dbReference type="InterPro" id="IPR041829">
    <property type="entry name" value="SoxB_N"/>
</dbReference>
<dbReference type="Gene3D" id="3.90.780.10">
    <property type="entry name" value="5'-Nucleotidase, C-terminal domain"/>
    <property type="match status" value="1"/>
</dbReference>